<evidence type="ECO:0000259" key="8">
    <source>
        <dbReference type="PROSITE" id="PS51332"/>
    </source>
</evidence>
<keyword evidence="6" id="KW-0408">Iron</keyword>
<evidence type="ECO:0000259" key="9">
    <source>
        <dbReference type="PROSITE" id="PS51918"/>
    </source>
</evidence>
<keyword evidence="11" id="KW-1185">Reference proteome</keyword>
<evidence type="ECO:0000256" key="6">
    <source>
        <dbReference type="ARBA" id="ARBA00023004"/>
    </source>
</evidence>
<protein>
    <submittedName>
        <fullName evidence="10">Acyl carrier protein</fullName>
    </submittedName>
</protein>
<feature type="domain" description="Radical SAM core" evidence="9">
    <location>
        <begin position="179"/>
        <end position="411"/>
    </location>
</feature>
<name>S0G0C6_9BACT</name>
<dbReference type="InterPro" id="IPR023404">
    <property type="entry name" value="rSAM_horseshoe"/>
</dbReference>
<comment type="cofactor">
    <cofactor evidence="1">
        <name>[4Fe-4S] cluster</name>
        <dbReference type="ChEBI" id="CHEBI:49883"/>
    </cofactor>
</comment>
<dbReference type="Gene3D" id="3.80.30.20">
    <property type="entry name" value="tm_1862 like domain"/>
    <property type="match status" value="1"/>
</dbReference>
<dbReference type="Pfam" id="PF02310">
    <property type="entry name" value="B12-binding"/>
    <property type="match status" value="1"/>
</dbReference>
<dbReference type="InterPro" id="IPR034466">
    <property type="entry name" value="Methyltransferase_Class_B"/>
</dbReference>
<dbReference type="SFLD" id="SFLDG01123">
    <property type="entry name" value="methyltransferase_(Class_B)"/>
    <property type="match status" value="1"/>
</dbReference>
<evidence type="ECO:0000256" key="5">
    <source>
        <dbReference type="ARBA" id="ARBA00022723"/>
    </source>
</evidence>
<dbReference type="SUPFAM" id="SSF102114">
    <property type="entry name" value="Radical SAM enzymes"/>
    <property type="match status" value="1"/>
</dbReference>
<dbReference type="CDD" id="cd02068">
    <property type="entry name" value="radical_SAM_B12_BD"/>
    <property type="match status" value="1"/>
</dbReference>
<dbReference type="Gene3D" id="3.40.50.280">
    <property type="entry name" value="Cobalamin-binding domain"/>
    <property type="match status" value="1"/>
</dbReference>
<evidence type="ECO:0000256" key="2">
    <source>
        <dbReference type="ARBA" id="ARBA00022603"/>
    </source>
</evidence>
<dbReference type="InterPro" id="IPR006158">
    <property type="entry name" value="Cobalamin-bd"/>
</dbReference>
<dbReference type="PROSITE" id="PS51332">
    <property type="entry name" value="B12_BINDING"/>
    <property type="match status" value="1"/>
</dbReference>
<keyword evidence="4" id="KW-0949">S-adenosyl-L-methionine</keyword>
<dbReference type="PANTHER" id="PTHR43409">
    <property type="entry name" value="ANAEROBIC MAGNESIUM-PROTOPORPHYRIN IX MONOMETHYL ESTER CYCLASE-RELATED"/>
    <property type="match status" value="1"/>
</dbReference>
<dbReference type="Proteomes" id="UP000014216">
    <property type="component" value="Unassembled WGS sequence"/>
</dbReference>
<keyword evidence="7" id="KW-0411">Iron-sulfur</keyword>
<comment type="caution">
    <text evidence="10">The sequence shown here is derived from an EMBL/GenBank/DDBJ whole genome shotgun (WGS) entry which is preliminary data.</text>
</comment>
<dbReference type="SFLD" id="SFLDS00029">
    <property type="entry name" value="Radical_SAM"/>
    <property type="match status" value="1"/>
</dbReference>
<dbReference type="InterPro" id="IPR051198">
    <property type="entry name" value="BchE-like"/>
</dbReference>
<dbReference type="EMBL" id="APJX01000002">
    <property type="protein sequence ID" value="EMS80828.1"/>
    <property type="molecule type" value="Genomic_DNA"/>
</dbReference>
<evidence type="ECO:0000256" key="3">
    <source>
        <dbReference type="ARBA" id="ARBA00022679"/>
    </source>
</evidence>
<evidence type="ECO:0000256" key="1">
    <source>
        <dbReference type="ARBA" id="ARBA00001966"/>
    </source>
</evidence>
<dbReference type="GO" id="GO:0031419">
    <property type="term" value="F:cobalamin binding"/>
    <property type="evidence" value="ECO:0007669"/>
    <property type="project" value="InterPro"/>
</dbReference>
<dbReference type="OrthoDB" id="9762608at2"/>
<reference evidence="10 11" key="1">
    <citation type="journal article" date="2013" name="Genome Announc.">
        <title>Draft Genome Sequence of Desulfotignum phosphitoxidans DSM 13687 Strain FiPS-3.</title>
        <authorList>
            <person name="Poehlein A."/>
            <person name="Daniel R."/>
            <person name="Simeonova D.D."/>
        </authorList>
    </citation>
    <scope>NUCLEOTIDE SEQUENCE [LARGE SCALE GENOMIC DNA]</scope>
    <source>
        <strain evidence="10 11">DSM 13687</strain>
    </source>
</reference>
<keyword evidence="5" id="KW-0479">Metal-binding</keyword>
<evidence type="ECO:0000313" key="10">
    <source>
        <dbReference type="EMBL" id="EMS80828.1"/>
    </source>
</evidence>
<dbReference type="PROSITE" id="PS51918">
    <property type="entry name" value="RADICAL_SAM"/>
    <property type="match status" value="1"/>
</dbReference>
<dbReference type="InterPro" id="IPR006638">
    <property type="entry name" value="Elp3/MiaA/NifB-like_rSAM"/>
</dbReference>
<gene>
    <name evidence="10" type="ORF">Dpo_2c05310</name>
</gene>
<evidence type="ECO:0000256" key="7">
    <source>
        <dbReference type="ARBA" id="ARBA00023014"/>
    </source>
</evidence>
<dbReference type="GO" id="GO:0003824">
    <property type="term" value="F:catalytic activity"/>
    <property type="evidence" value="ECO:0007669"/>
    <property type="project" value="InterPro"/>
</dbReference>
<evidence type="ECO:0000313" key="11">
    <source>
        <dbReference type="Proteomes" id="UP000014216"/>
    </source>
</evidence>
<dbReference type="Pfam" id="PF04055">
    <property type="entry name" value="Radical_SAM"/>
    <property type="match status" value="1"/>
</dbReference>
<accession>S0G0C6</accession>
<dbReference type="GO" id="GO:0046872">
    <property type="term" value="F:metal ion binding"/>
    <property type="evidence" value="ECO:0007669"/>
    <property type="project" value="UniProtKB-KW"/>
</dbReference>
<dbReference type="PANTHER" id="PTHR43409:SF7">
    <property type="entry name" value="BLL1977 PROTEIN"/>
    <property type="match status" value="1"/>
</dbReference>
<dbReference type="AlphaFoldDB" id="S0G0C6"/>
<dbReference type="SFLD" id="SFLDG01082">
    <property type="entry name" value="B12-binding_domain_containing"/>
    <property type="match status" value="1"/>
</dbReference>
<dbReference type="GO" id="GO:0051539">
    <property type="term" value="F:4 iron, 4 sulfur cluster binding"/>
    <property type="evidence" value="ECO:0007669"/>
    <property type="project" value="UniProtKB-KW"/>
</dbReference>
<organism evidence="10 11">
    <name type="scientific">Desulfotignum phosphitoxidans DSM 13687</name>
    <dbReference type="NCBI Taxonomy" id="1286635"/>
    <lineage>
        <taxon>Bacteria</taxon>
        <taxon>Pseudomonadati</taxon>
        <taxon>Thermodesulfobacteriota</taxon>
        <taxon>Desulfobacteria</taxon>
        <taxon>Desulfobacterales</taxon>
        <taxon>Desulfobacteraceae</taxon>
        <taxon>Desulfotignum</taxon>
    </lineage>
</organism>
<dbReference type="SMART" id="SM00729">
    <property type="entry name" value="Elp3"/>
    <property type="match status" value="1"/>
</dbReference>
<evidence type="ECO:0000256" key="4">
    <source>
        <dbReference type="ARBA" id="ARBA00022691"/>
    </source>
</evidence>
<dbReference type="GO" id="GO:0005829">
    <property type="term" value="C:cytosol"/>
    <property type="evidence" value="ECO:0007669"/>
    <property type="project" value="TreeGrafter"/>
</dbReference>
<keyword evidence="2" id="KW-0489">Methyltransferase</keyword>
<dbReference type="RefSeq" id="WP_006965130.1">
    <property type="nucleotide sequence ID" value="NZ_APJX01000002.1"/>
</dbReference>
<proteinExistence type="predicted"/>
<feature type="domain" description="B12-binding" evidence="8">
    <location>
        <begin position="62"/>
        <end position="148"/>
    </location>
</feature>
<dbReference type="InterPro" id="IPR058240">
    <property type="entry name" value="rSAM_sf"/>
</dbReference>
<keyword evidence="3" id="KW-0808">Transferase</keyword>
<sequence length="444" mass="51948">MSIRKLNHICLIGTKRYTWAINPKIKKSLDENNKFIKAYNTSSLSLITIAALTPPDIDISYIDEDFEEIDFDIQYDMVGISAMTQQVIRSYEIAKEFRKRGTYVVMGGIHASFLPNEALEWVDTVIMGEGEDLWPQFLEDFKNNKEKKIYKQPEGTFVDLTKSPTPRYDLLTRKDYFKNNKIFYNMIPIQVSRGCPHNCEFCLVTKCYGSKFRKKTIEQIIREIKKIKEYFPGKVILFADDNLFIDKKFSKKLLKTIKDLNIRWWAQTDISIGEDEELLSLIYESGGLLLLIGFESIDPENLKLININSWKYKQLSNYSKNIERIQKHGIIVFGSFIFGLDNDDKNVFKNVVGFMDENNITGQLTIATPLPGSRLLERLKREDRLLENEPFWDKCTFFDVLYKPKKMTVEELEDGFIGAYKQVFNEKVQAKRVQYLKEIYKKII</sequence>
<dbReference type="InterPro" id="IPR007197">
    <property type="entry name" value="rSAM"/>
</dbReference>